<dbReference type="Pfam" id="PF13529">
    <property type="entry name" value="Peptidase_C39_2"/>
    <property type="match status" value="1"/>
</dbReference>
<name>A0A4V5TJ00_9BACL</name>
<dbReference type="RefSeq" id="WP_137030792.1">
    <property type="nucleotide sequence ID" value="NZ_SZNK01000001.1"/>
</dbReference>
<dbReference type="Proteomes" id="UP000307841">
    <property type="component" value="Unassembled WGS sequence"/>
</dbReference>
<comment type="caution">
    <text evidence="3">The sequence shown here is derived from an EMBL/GenBank/DDBJ whole genome shotgun (WGS) entry which is preliminary data.</text>
</comment>
<organism evidence="3 4">
    <name type="scientific">Brevibacillus antibioticus</name>
    <dbReference type="NCBI Taxonomy" id="2570228"/>
    <lineage>
        <taxon>Bacteria</taxon>
        <taxon>Bacillati</taxon>
        <taxon>Bacillota</taxon>
        <taxon>Bacilli</taxon>
        <taxon>Bacillales</taxon>
        <taxon>Paenibacillaceae</taxon>
        <taxon>Brevibacillus</taxon>
    </lineage>
</organism>
<keyword evidence="1" id="KW-0732">Signal</keyword>
<reference evidence="3 4" key="1">
    <citation type="submission" date="2019-04" db="EMBL/GenBank/DDBJ databases">
        <title>Whole genome sequencing of Brevibacillus sp. TGS2-1.</title>
        <authorList>
            <person name="Choi A."/>
        </authorList>
    </citation>
    <scope>NUCLEOTIDE SEQUENCE [LARGE SCALE GENOMIC DNA]</scope>
    <source>
        <strain evidence="3 4">TGS2-1</strain>
    </source>
</reference>
<dbReference type="InterPro" id="IPR039564">
    <property type="entry name" value="Peptidase_C39-like"/>
</dbReference>
<protein>
    <recommendedName>
        <fullName evidence="2">Peptidase C39-like domain-containing protein</fullName>
    </recommendedName>
</protein>
<keyword evidence="4" id="KW-1185">Reference proteome</keyword>
<feature type="chain" id="PRO_5020797632" description="Peptidase C39-like domain-containing protein" evidence="1">
    <location>
        <begin position="28"/>
        <end position="261"/>
    </location>
</feature>
<evidence type="ECO:0000313" key="4">
    <source>
        <dbReference type="Proteomes" id="UP000307841"/>
    </source>
</evidence>
<feature type="domain" description="Peptidase C39-like" evidence="2">
    <location>
        <begin position="97"/>
        <end position="227"/>
    </location>
</feature>
<dbReference type="OrthoDB" id="2966913at2"/>
<dbReference type="Gene3D" id="3.90.70.10">
    <property type="entry name" value="Cysteine proteinases"/>
    <property type="match status" value="1"/>
</dbReference>
<accession>A0A4V5TJ00</accession>
<sequence>MFTKKFVSGLVAATALSSVLLIPQAFAQGTGDNPEITEDKPTQEQIEAIPEKEELLERYIESKYEKFERSDIKNMSESEYPNIAANKAGEKYRGTIGVDAFEQETNYYCGPATVKQVLHFINGKSKSQDQYAKELGTTKAGTDFSLIDELLNKHQDRTKYVYKTHSSDEKHKFLDKIEYGIESDYPVLMDLHIKPSYMPIYNKPVEGHILNASGYDWRDWELRLTDPFDQNGKGRTLGNTWHPADGVWKANQAHFRQAVIW</sequence>
<proteinExistence type="predicted"/>
<dbReference type="EMBL" id="SZNK01000001">
    <property type="protein sequence ID" value="TKI57353.1"/>
    <property type="molecule type" value="Genomic_DNA"/>
</dbReference>
<feature type="signal peptide" evidence="1">
    <location>
        <begin position="1"/>
        <end position="27"/>
    </location>
</feature>
<evidence type="ECO:0000259" key="2">
    <source>
        <dbReference type="Pfam" id="PF13529"/>
    </source>
</evidence>
<evidence type="ECO:0000313" key="3">
    <source>
        <dbReference type="EMBL" id="TKI57353.1"/>
    </source>
</evidence>
<evidence type="ECO:0000256" key="1">
    <source>
        <dbReference type="SAM" id="SignalP"/>
    </source>
</evidence>
<dbReference type="AlphaFoldDB" id="A0A4V5TJ00"/>
<gene>
    <name evidence="3" type="ORF">E8L90_18880</name>
</gene>